<feature type="transmembrane region" description="Helical" evidence="5">
    <location>
        <begin position="473"/>
        <end position="492"/>
    </location>
</feature>
<feature type="transmembrane region" description="Helical" evidence="5">
    <location>
        <begin position="36"/>
        <end position="55"/>
    </location>
</feature>
<evidence type="ECO:0000313" key="6">
    <source>
        <dbReference type="EMBL" id="QKX54542.1"/>
    </source>
</evidence>
<keyword evidence="7" id="KW-1185">Reference proteome</keyword>
<protein>
    <recommendedName>
        <fullName evidence="8">Major facilitator superfamily (MFS) profile domain-containing protein</fullName>
    </recommendedName>
</protein>
<feature type="transmembrane region" description="Helical" evidence="5">
    <location>
        <begin position="304"/>
        <end position="324"/>
    </location>
</feature>
<dbReference type="InterPro" id="IPR036259">
    <property type="entry name" value="MFS_trans_sf"/>
</dbReference>
<keyword evidence="4 5" id="KW-0472">Membrane</keyword>
<feature type="transmembrane region" description="Helical" evidence="5">
    <location>
        <begin position="404"/>
        <end position="425"/>
    </location>
</feature>
<feature type="transmembrane region" description="Helical" evidence="5">
    <location>
        <begin position="378"/>
        <end position="398"/>
    </location>
</feature>
<gene>
    <name evidence="6" type="ORF">TRUGW13939_01629</name>
</gene>
<dbReference type="EMBL" id="CP055898">
    <property type="protein sequence ID" value="QKX54542.1"/>
    <property type="molecule type" value="Genomic_DNA"/>
</dbReference>
<evidence type="ECO:0000256" key="5">
    <source>
        <dbReference type="SAM" id="Phobius"/>
    </source>
</evidence>
<proteinExistence type="predicted"/>
<dbReference type="PANTHER" id="PTHR23507:SF1">
    <property type="entry name" value="FI18259P1-RELATED"/>
    <property type="match status" value="1"/>
</dbReference>
<keyword evidence="3 5" id="KW-1133">Transmembrane helix</keyword>
<sequence>MVSATDNNENTPLLESSRSQQGILSKILPRWTWIQWRVMLIAAFLMFSVNFGHFVGTAPQLKIFEDIICENYKRSLDQEAAHANIYIDSICKSEHVQSELALISGWKNTLDVLPALALALPYGVLADKIGRRPFVILSTAATALSECWPRVLCWFNWPLRLVWLTGMFRAPGGGDQFAMFMLMTIIADVFNEEQRATALFCLVSLPNIAEVVATPISATTMIINPWIPFMLGPIFVLVGAAFSVLVPETLDESNRRLVLEDPGDQEIAGPLQASLLKRSLLRLAISKAEHFVTETEFIWRNPRLLICLAVVLAGILDRSSSFLLMQYASTKYHWSISQASYLNLIRSCMTLATFLVFVPLLSSFLIRRLHCTTLKKDLTISRIAAVSGIIGYFLIFIASGPIPLIIGCLFLSLSMPFVVAIISVATSFTPAEHVATLYTAMSVSQSIGIIIAGPVFAKLYAAGMHMGIEWSGLPFAVAGSLFAVILIPLLFLGMDS</sequence>
<evidence type="ECO:0000256" key="4">
    <source>
        <dbReference type="ARBA" id="ARBA00023136"/>
    </source>
</evidence>
<feature type="transmembrane region" description="Helical" evidence="5">
    <location>
        <begin position="437"/>
        <end position="461"/>
    </location>
</feature>
<accession>A0A7H8QLA7</accession>
<feature type="transmembrane region" description="Helical" evidence="5">
    <location>
        <begin position="226"/>
        <end position="246"/>
    </location>
</feature>
<comment type="subcellular location">
    <subcellularLocation>
        <location evidence="1">Membrane</location>
        <topology evidence="1">Multi-pass membrane protein</topology>
    </subcellularLocation>
</comment>
<dbReference type="GO" id="GO:0016020">
    <property type="term" value="C:membrane"/>
    <property type="evidence" value="ECO:0007669"/>
    <property type="project" value="UniProtKB-SubCell"/>
</dbReference>
<dbReference type="AlphaFoldDB" id="A0A7H8QLA7"/>
<evidence type="ECO:0000256" key="2">
    <source>
        <dbReference type="ARBA" id="ARBA00022692"/>
    </source>
</evidence>
<feature type="transmembrane region" description="Helical" evidence="5">
    <location>
        <begin position="344"/>
        <end position="366"/>
    </location>
</feature>
<dbReference type="Pfam" id="PF07690">
    <property type="entry name" value="MFS_1"/>
    <property type="match status" value="1"/>
</dbReference>
<evidence type="ECO:0000256" key="1">
    <source>
        <dbReference type="ARBA" id="ARBA00004141"/>
    </source>
</evidence>
<reference evidence="7" key="1">
    <citation type="submission" date="2020-06" db="EMBL/GenBank/DDBJ databases">
        <title>A chromosome-scale genome assembly of Talaromyces rugulosus W13939.</title>
        <authorList>
            <person name="Wang B."/>
            <person name="Guo L."/>
            <person name="Ye K."/>
            <person name="Wang L."/>
        </authorList>
    </citation>
    <scope>NUCLEOTIDE SEQUENCE [LARGE SCALE GENOMIC DNA]</scope>
    <source>
        <strain evidence="7">W13939</strain>
    </source>
</reference>
<organism evidence="6 7">
    <name type="scientific">Talaromyces rugulosus</name>
    <name type="common">Penicillium rugulosum</name>
    <dbReference type="NCBI Taxonomy" id="121627"/>
    <lineage>
        <taxon>Eukaryota</taxon>
        <taxon>Fungi</taxon>
        <taxon>Dikarya</taxon>
        <taxon>Ascomycota</taxon>
        <taxon>Pezizomycotina</taxon>
        <taxon>Eurotiomycetes</taxon>
        <taxon>Eurotiomycetidae</taxon>
        <taxon>Eurotiales</taxon>
        <taxon>Trichocomaceae</taxon>
        <taxon>Talaromyces</taxon>
        <taxon>Talaromyces sect. Islandici</taxon>
    </lineage>
</organism>
<dbReference type="GeneID" id="55989139"/>
<dbReference type="Proteomes" id="UP000509510">
    <property type="component" value="Chromosome I"/>
</dbReference>
<dbReference type="RefSeq" id="XP_035340721.1">
    <property type="nucleotide sequence ID" value="XM_035484828.1"/>
</dbReference>
<keyword evidence="2 5" id="KW-0812">Transmembrane</keyword>
<dbReference type="SUPFAM" id="SSF103473">
    <property type="entry name" value="MFS general substrate transporter"/>
    <property type="match status" value="1"/>
</dbReference>
<dbReference type="KEGG" id="trg:TRUGW13939_01629"/>
<dbReference type="InterPro" id="IPR011701">
    <property type="entry name" value="MFS"/>
</dbReference>
<dbReference type="OrthoDB" id="194139at2759"/>
<evidence type="ECO:0000313" key="7">
    <source>
        <dbReference type="Proteomes" id="UP000509510"/>
    </source>
</evidence>
<name>A0A7H8QLA7_TALRU</name>
<dbReference type="Gene3D" id="1.20.1250.20">
    <property type="entry name" value="MFS general substrate transporter like domains"/>
    <property type="match status" value="1"/>
</dbReference>
<dbReference type="PANTHER" id="PTHR23507">
    <property type="entry name" value="ZGC:174356"/>
    <property type="match status" value="1"/>
</dbReference>
<evidence type="ECO:0000256" key="3">
    <source>
        <dbReference type="ARBA" id="ARBA00022989"/>
    </source>
</evidence>
<evidence type="ECO:0008006" key="8">
    <source>
        <dbReference type="Google" id="ProtNLM"/>
    </source>
</evidence>
<dbReference type="GO" id="GO:0022857">
    <property type="term" value="F:transmembrane transporter activity"/>
    <property type="evidence" value="ECO:0007669"/>
    <property type="project" value="InterPro"/>
</dbReference>